<organism evidence="2 3">
    <name type="scientific">Rhizophagus irregularis</name>
    <dbReference type="NCBI Taxonomy" id="588596"/>
    <lineage>
        <taxon>Eukaryota</taxon>
        <taxon>Fungi</taxon>
        <taxon>Fungi incertae sedis</taxon>
        <taxon>Mucoromycota</taxon>
        <taxon>Glomeromycotina</taxon>
        <taxon>Glomeromycetes</taxon>
        <taxon>Glomerales</taxon>
        <taxon>Glomeraceae</taxon>
        <taxon>Rhizophagus</taxon>
    </lineage>
</organism>
<dbReference type="AlphaFoldDB" id="A0A916E3K6"/>
<sequence length="284" mass="32329">MSSGPSKVSKGRPPSDVWCNHMIQGNMQSRGHYSATCSYCRQYWRQGRPQVLSAHLANHCKKCPDDVSLYFAKIVGKNLAKEEEESADEDESDYPNKRVRQTGIKNFYGGGKIEKGRSDELDRALEPGYDPPSRRVLNGTLLEAELSRVNARVNNELEKESNFTIALDGWTDPRGNSLWAFILLTPSRKEYLLQLEDLSKNSHTAEYLSKVINDIICKVGISKIVAIISDNAANVAELRNSCISIFNKRYKEFDEDIYLLGFFLHPKYRGHGMRNNQFERLRSS</sequence>
<dbReference type="Pfam" id="PF04937">
    <property type="entry name" value="DUF659"/>
    <property type="match status" value="1"/>
</dbReference>
<reference evidence="2" key="1">
    <citation type="submission" date="2020-05" db="EMBL/GenBank/DDBJ databases">
        <authorList>
            <person name="Rincon C."/>
            <person name="Sanders R I."/>
            <person name="Robbins C."/>
            <person name="Chaturvedi A."/>
        </authorList>
    </citation>
    <scope>NUCLEOTIDE SEQUENCE</scope>
    <source>
        <strain evidence="2">CHB12</strain>
    </source>
</reference>
<feature type="domain" description="DUF659" evidence="1">
    <location>
        <begin position="132"/>
        <end position="240"/>
    </location>
</feature>
<evidence type="ECO:0000259" key="1">
    <source>
        <dbReference type="Pfam" id="PF04937"/>
    </source>
</evidence>
<comment type="caution">
    <text evidence="2">The sequence shown here is derived from an EMBL/GenBank/DDBJ whole genome shotgun (WGS) entry which is preliminary data.</text>
</comment>
<evidence type="ECO:0000313" key="2">
    <source>
        <dbReference type="EMBL" id="CAB5357661.1"/>
    </source>
</evidence>
<dbReference type="OrthoDB" id="3236755at2759"/>
<accession>A0A916E3K6</accession>
<proteinExistence type="predicted"/>
<evidence type="ECO:0000313" key="3">
    <source>
        <dbReference type="Proteomes" id="UP000684084"/>
    </source>
</evidence>
<dbReference type="Proteomes" id="UP000684084">
    <property type="component" value="Unassembled WGS sequence"/>
</dbReference>
<name>A0A916E3K6_9GLOM</name>
<protein>
    <recommendedName>
        <fullName evidence="1">DUF659 domain-containing protein</fullName>
    </recommendedName>
</protein>
<dbReference type="InterPro" id="IPR007021">
    <property type="entry name" value="DUF659"/>
</dbReference>
<dbReference type="EMBL" id="CAGKOT010000011">
    <property type="protein sequence ID" value="CAB5357661.1"/>
    <property type="molecule type" value="Genomic_DNA"/>
</dbReference>
<dbReference type="VEuPathDB" id="FungiDB:RhiirFUN_015632"/>
<gene>
    <name evidence="2" type="ORF">CHRIB12_LOCUS6984</name>
</gene>